<protein>
    <recommendedName>
        <fullName evidence="1">RNA helicase</fullName>
        <ecNumber evidence="1">3.6.4.13</ecNumber>
    </recommendedName>
</protein>
<dbReference type="PANTHER" id="PTHR18934">
    <property type="entry name" value="ATP-DEPENDENT RNA HELICASE"/>
    <property type="match status" value="1"/>
</dbReference>
<evidence type="ECO:0000259" key="12">
    <source>
        <dbReference type="PROSITE" id="PS51194"/>
    </source>
</evidence>
<dbReference type="Proteomes" id="UP000238350">
    <property type="component" value="Unassembled WGS sequence"/>
</dbReference>
<evidence type="ECO:0000256" key="10">
    <source>
        <dbReference type="SAM" id="MobiDB-lite"/>
    </source>
</evidence>
<proteinExistence type="inferred from homology"/>
<evidence type="ECO:0000256" key="1">
    <source>
        <dbReference type="ARBA" id="ARBA00012552"/>
    </source>
</evidence>
<dbReference type="SMART" id="SM00490">
    <property type="entry name" value="HELICc"/>
    <property type="match status" value="1"/>
</dbReference>
<dbReference type="CDD" id="cd18791">
    <property type="entry name" value="SF2_C_RHA"/>
    <property type="match status" value="1"/>
</dbReference>
<keyword evidence="5 13" id="KW-0347">Helicase</keyword>
<name>A0A2T0FES7_9ASCO</name>
<dbReference type="Gene3D" id="3.40.50.300">
    <property type="entry name" value="P-loop containing nucleotide triphosphate hydrolases"/>
    <property type="match status" value="2"/>
</dbReference>
<comment type="catalytic activity">
    <reaction evidence="9">
        <text>ATP + H2O = ADP + phosphate + H(+)</text>
        <dbReference type="Rhea" id="RHEA:13065"/>
        <dbReference type="ChEBI" id="CHEBI:15377"/>
        <dbReference type="ChEBI" id="CHEBI:15378"/>
        <dbReference type="ChEBI" id="CHEBI:30616"/>
        <dbReference type="ChEBI" id="CHEBI:43474"/>
        <dbReference type="ChEBI" id="CHEBI:456216"/>
        <dbReference type="EC" id="3.6.4.13"/>
    </reaction>
</comment>
<evidence type="ECO:0000256" key="7">
    <source>
        <dbReference type="ARBA" id="ARBA00023187"/>
    </source>
</evidence>
<feature type="domain" description="Helicase ATP-binding" evidence="11">
    <location>
        <begin position="241"/>
        <end position="404"/>
    </location>
</feature>
<feature type="region of interest" description="Disordered" evidence="10">
    <location>
        <begin position="864"/>
        <end position="889"/>
    </location>
</feature>
<dbReference type="PROSITE" id="PS51192">
    <property type="entry name" value="HELICASE_ATP_BIND_1"/>
    <property type="match status" value="1"/>
</dbReference>
<evidence type="ECO:0000256" key="6">
    <source>
        <dbReference type="ARBA" id="ARBA00022840"/>
    </source>
</evidence>
<dbReference type="GO" id="GO:0022613">
    <property type="term" value="P:ribonucleoprotein complex biogenesis"/>
    <property type="evidence" value="ECO:0007669"/>
    <property type="project" value="UniProtKB-ARBA"/>
</dbReference>
<dbReference type="Pfam" id="PF21010">
    <property type="entry name" value="HA2_C"/>
    <property type="match status" value="1"/>
</dbReference>
<dbReference type="SUPFAM" id="SSF52540">
    <property type="entry name" value="P-loop containing nucleoside triphosphate hydrolases"/>
    <property type="match status" value="1"/>
</dbReference>
<dbReference type="InterPro" id="IPR001650">
    <property type="entry name" value="Helicase_C-like"/>
</dbReference>
<evidence type="ECO:0000256" key="3">
    <source>
        <dbReference type="ARBA" id="ARBA00022741"/>
    </source>
</evidence>
<accession>A0A2T0FES7</accession>
<dbReference type="GO" id="GO:0034458">
    <property type="term" value="F:3'-5' RNA helicase activity"/>
    <property type="evidence" value="ECO:0007669"/>
    <property type="project" value="TreeGrafter"/>
</dbReference>
<feature type="domain" description="Helicase C-terminal" evidence="12">
    <location>
        <begin position="426"/>
        <end position="601"/>
    </location>
</feature>
<dbReference type="InterPro" id="IPR007502">
    <property type="entry name" value="Helicase-assoc_dom"/>
</dbReference>
<dbReference type="PROSITE" id="PS00690">
    <property type="entry name" value="DEAH_ATP_HELICASE"/>
    <property type="match status" value="1"/>
</dbReference>
<dbReference type="InterPro" id="IPR011709">
    <property type="entry name" value="DEAD-box_helicase_OB_fold"/>
</dbReference>
<dbReference type="Pfam" id="PF07717">
    <property type="entry name" value="OB_NTP_bind"/>
    <property type="match status" value="1"/>
</dbReference>
<keyword evidence="14" id="KW-1185">Reference proteome</keyword>
<dbReference type="InterPro" id="IPR011545">
    <property type="entry name" value="DEAD/DEAH_box_helicase_dom"/>
</dbReference>
<comment type="similarity">
    <text evidence="8">Belongs to the DEAD box helicase family. DEAH subfamily. PRP16 sub-subfamily.</text>
</comment>
<comment type="caution">
    <text evidence="13">The sequence shown here is derived from an EMBL/GenBank/DDBJ whole genome shotgun (WGS) entry which is preliminary data.</text>
</comment>
<dbReference type="Gene3D" id="1.20.120.1080">
    <property type="match status" value="1"/>
</dbReference>
<evidence type="ECO:0000259" key="11">
    <source>
        <dbReference type="PROSITE" id="PS51192"/>
    </source>
</evidence>
<gene>
    <name evidence="13" type="ORF">B9G98_01087</name>
</gene>
<dbReference type="GO" id="GO:0005681">
    <property type="term" value="C:spliceosomal complex"/>
    <property type="evidence" value="ECO:0007669"/>
    <property type="project" value="UniProtKB-ARBA"/>
</dbReference>
<keyword evidence="3" id="KW-0547">Nucleotide-binding</keyword>
<dbReference type="FunFam" id="3.40.50.300:FF:000007">
    <property type="entry name" value="Pre-mRNA-splicing factor ATP-dependent RNA helicase"/>
    <property type="match status" value="1"/>
</dbReference>
<dbReference type="Pfam" id="PF00271">
    <property type="entry name" value="Helicase_C"/>
    <property type="match status" value="1"/>
</dbReference>
<evidence type="ECO:0000256" key="2">
    <source>
        <dbReference type="ARBA" id="ARBA00022664"/>
    </source>
</evidence>
<keyword evidence="7" id="KW-0508">mRNA splicing</keyword>
<dbReference type="AlphaFoldDB" id="A0A2T0FES7"/>
<dbReference type="InterPro" id="IPR027417">
    <property type="entry name" value="P-loop_NTPase"/>
</dbReference>
<dbReference type="OrthoDB" id="10253254at2759"/>
<dbReference type="GO" id="GO:0005524">
    <property type="term" value="F:ATP binding"/>
    <property type="evidence" value="ECO:0007669"/>
    <property type="project" value="UniProtKB-KW"/>
</dbReference>
<dbReference type="RefSeq" id="XP_024663413.1">
    <property type="nucleotide sequence ID" value="XM_024807645.1"/>
</dbReference>
<evidence type="ECO:0000256" key="4">
    <source>
        <dbReference type="ARBA" id="ARBA00022801"/>
    </source>
</evidence>
<dbReference type="Pfam" id="PF00270">
    <property type="entry name" value="DEAD"/>
    <property type="match status" value="1"/>
</dbReference>
<evidence type="ECO:0000313" key="14">
    <source>
        <dbReference type="Proteomes" id="UP000238350"/>
    </source>
</evidence>
<reference evidence="13 14" key="1">
    <citation type="submission" date="2017-04" db="EMBL/GenBank/DDBJ databases">
        <title>Genome sequencing of [Candida] sorbophila.</title>
        <authorList>
            <person name="Ahn J.O."/>
        </authorList>
    </citation>
    <scope>NUCLEOTIDE SEQUENCE [LARGE SCALE GENOMIC DNA]</scope>
    <source>
        <strain evidence="13 14">DS02</strain>
    </source>
</reference>
<dbReference type="InterPro" id="IPR014001">
    <property type="entry name" value="Helicase_ATP-bd"/>
</dbReference>
<dbReference type="GO" id="GO:0003723">
    <property type="term" value="F:RNA binding"/>
    <property type="evidence" value="ECO:0007669"/>
    <property type="project" value="TreeGrafter"/>
</dbReference>
<evidence type="ECO:0000256" key="5">
    <source>
        <dbReference type="ARBA" id="ARBA00022806"/>
    </source>
</evidence>
<evidence type="ECO:0000313" key="13">
    <source>
        <dbReference type="EMBL" id="PRT53467.1"/>
    </source>
</evidence>
<evidence type="ECO:0000256" key="9">
    <source>
        <dbReference type="ARBA" id="ARBA00047984"/>
    </source>
</evidence>
<keyword evidence="6" id="KW-0067">ATP-binding</keyword>
<evidence type="ECO:0000256" key="8">
    <source>
        <dbReference type="ARBA" id="ARBA00038040"/>
    </source>
</evidence>
<feature type="compositionally biased region" description="Basic residues" evidence="10">
    <location>
        <begin position="872"/>
        <end position="889"/>
    </location>
</feature>
<dbReference type="EMBL" id="NDIQ01000001">
    <property type="protein sequence ID" value="PRT53467.1"/>
    <property type="molecule type" value="Genomic_DNA"/>
</dbReference>
<dbReference type="SMART" id="SM00487">
    <property type="entry name" value="DEXDc"/>
    <property type="match status" value="1"/>
</dbReference>
<dbReference type="SMART" id="SM00847">
    <property type="entry name" value="HA2"/>
    <property type="match status" value="1"/>
</dbReference>
<dbReference type="GO" id="GO:0016787">
    <property type="term" value="F:hydrolase activity"/>
    <property type="evidence" value="ECO:0007669"/>
    <property type="project" value="UniProtKB-KW"/>
</dbReference>
<dbReference type="PROSITE" id="PS51194">
    <property type="entry name" value="HELICASE_CTER"/>
    <property type="match status" value="1"/>
</dbReference>
<keyword evidence="2" id="KW-0507">mRNA processing</keyword>
<sequence>MKVEELAPALADALGKIELQERLAESMIRLSNTLPSFEAFELACSGFGRFDSGLLHRVFDSRNAIELEPTELNELDEPEDSEGSDLEQDRAWYCDEPVVPQIEDFDSSRKVPREFDDEEHSAFRIFVSNLVPDFLRSQNIYSTSKSQVSPVRDPESQLARLAKAGSEMVRSQRQKHERSMQARNASNIEGSILGKIMGQSKREAAVTTTAVKRVKERKLSREEILAQRQSLPAFAMREKILSTIRENQVVIVIGETGSGKTTQLTQFLAADGYARHGVIACTQPRRVAAMSVAARVSVEMGVKLGEEVGYSIRFENETSEKTIIKYMTDGILLQESLNDPLLDRYSCIIIDEAHERALNTDIILGLLKRVLARRTDLKLIVTSATINANRFSSFFGGSPLLKIEGRTFPVTSNHLLTMPDDHVAASVKQVLSIHLQQAAGDILVFMTGQEDIEATCSILAEKVQAMENAKPLEILPIYSQLPADLQARVFLPATPGARKVIVATNIAETSLTVDGIRYVIDGGLAKIKVYNSRLGVDTFQVVPISQANAAQRAGRAGRTSEGFCYRMYTADAEKNAMFPQTIPEIQRTNLANTMLTLKALNVDEIYDFDFLDPPESSSVSSSLYELWALGALDSEGKLTELGLKLSRFPMDPYMARLIVSGVECNCLDEMLSIVSMMSVPNVFIRSAERAKESDTARERFLVAESDHLTLLNVYSQWLAFGKSDHWATEHFLHSKSLRRAHETRQQLVKLARSSFGIKNVEKAKSLDDVRRCVCSGYFHQAARTKGLQTYQGIRNNVVMKIHPTSALYGLGSLPEYIVYHELILTSQQYMTVVTAVDPEWLLEDGKALYTADEHFVPAIEDSQQKKAQPVFKKSKSSNFRAKKKFMKGV</sequence>
<organism evidence="13 14">
    <name type="scientific">Wickerhamiella sorbophila</name>
    <dbReference type="NCBI Taxonomy" id="45607"/>
    <lineage>
        <taxon>Eukaryota</taxon>
        <taxon>Fungi</taxon>
        <taxon>Dikarya</taxon>
        <taxon>Ascomycota</taxon>
        <taxon>Saccharomycotina</taxon>
        <taxon>Dipodascomycetes</taxon>
        <taxon>Dipodascales</taxon>
        <taxon>Trichomonascaceae</taxon>
        <taxon>Wickerhamiella</taxon>
    </lineage>
</organism>
<keyword evidence="4" id="KW-0378">Hydrolase</keyword>
<dbReference type="InterPro" id="IPR002464">
    <property type="entry name" value="DNA/RNA_helicase_DEAH_CS"/>
</dbReference>
<dbReference type="GO" id="GO:0071826">
    <property type="term" value="P:protein-RNA complex organization"/>
    <property type="evidence" value="ECO:0007669"/>
    <property type="project" value="UniProtKB-ARBA"/>
</dbReference>
<dbReference type="STRING" id="45607.A0A2T0FES7"/>
<dbReference type="PANTHER" id="PTHR18934:SF91">
    <property type="entry name" value="PRE-MRNA-SPLICING FACTOR ATP-DEPENDENT RNA HELICASE PRP16"/>
    <property type="match status" value="1"/>
</dbReference>
<dbReference type="Pfam" id="PF04408">
    <property type="entry name" value="WHD_HA2"/>
    <property type="match status" value="1"/>
</dbReference>
<dbReference type="InterPro" id="IPR048333">
    <property type="entry name" value="HA2_WH"/>
</dbReference>
<dbReference type="GO" id="GO:0000398">
    <property type="term" value="P:mRNA splicing, via spliceosome"/>
    <property type="evidence" value="ECO:0007669"/>
    <property type="project" value="UniProtKB-ARBA"/>
</dbReference>
<dbReference type="EC" id="3.6.4.13" evidence="1"/>
<dbReference type="GeneID" id="36514836"/>
<dbReference type="FunFam" id="3.40.50.300:FF:000615">
    <property type="entry name" value="pre-mRNA-splicing factor ATP-dependent RNA helicase DEAH7"/>
    <property type="match status" value="1"/>
</dbReference>